<protein>
    <submittedName>
        <fullName evidence="2">9744_t:CDS:1</fullName>
    </submittedName>
</protein>
<feature type="region of interest" description="Disordered" evidence="1">
    <location>
        <begin position="1"/>
        <end position="22"/>
    </location>
</feature>
<evidence type="ECO:0000256" key="1">
    <source>
        <dbReference type="SAM" id="MobiDB-lite"/>
    </source>
</evidence>
<evidence type="ECO:0000313" key="3">
    <source>
        <dbReference type="Proteomes" id="UP000789405"/>
    </source>
</evidence>
<dbReference type="EMBL" id="CAJVPY010001271">
    <property type="protein sequence ID" value="CAG8514633.1"/>
    <property type="molecule type" value="Genomic_DNA"/>
</dbReference>
<feature type="compositionally biased region" description="Acidic residues" evidence="1">
    <location>
        <begin position="491"/>
        <end position="511"/>
    </location>
</feature>
<dbReference type="AlphaFoldDB" id="A0A9N9F6X7"/>
<accession>A0A9N9F6X7</accession>
<comment type="caution">
    <text evidence="2">The sequence shown here is derived from an EMBL/GenBank/DDBJ whole genome shotgun (WGS) entry which is preliminary data.</text>
</comment>
<gene>
    <name evidence="2" type="ORF">DERYTH_LOCUS3559</name>
</gene>
<sequence length="606" mass="70859">MYNVEENRYREKTKENTDQEKNKKNIEKTFQFNLYDYINVNESKKAPSLTKNEVILKENIVQFYKLNYGFVINSQEKYTAANRAFNFEPKIKPNIERCLIKLTSPKDKRELFLLNNCIDVSSFQSLPPKLVNIMAQSKNLLNYNRSFNNFYFEADFPLVELNFERETIKLTKEINILVDNALNNERPYQELIRVFNTFGYLLSLKIILGQKLRRSCILQKKLDLLDQKIEFKENYSSELDKLFILWKDQYGFDEKYLMSINGKVVKINDIEKWLNEHLKQDFKLLQIISQSEFVPLYEFFEEPIRGNIKSILGIDNLPKILMTGVVQIIKNINYYNVDFPHLESSNYHIFAKVTKSNKYSFDVIDEAIVKIRSSNRTGFLAIIEKFDGINDKNTENLQIMWMLIGFPDEVNFYSPHTRSLSILSMEIQDVDNEKTSVLINVPENLPENSRIVLSFEPDSESEIDTYENRSEINKVESRSEDDGVESRSEDDGVEIGSEDYDADESGSEDDGIESRSESDEFEDGAEIVYESDSDESEYSNIDTEYKIKNSLYSYIFIFDQEFIKADVSTSKFYGWVLGIFCTLLVYMNSTDLLNENSNINKNMNIT</sequence>
<evidence type="ECO:0000313" key="2">
    <source>
        <dbReference type="EMBL" id="CAG8514633.1"/>
    </source>
</evidence>
<reference evidence="2" key="1">
    <citation type="submission" date="2021-06" db="EMBL/GenBank/DDBJ databases">
        <authorList>
            <person name="Kallberg Y."/>
            <person name="Tangrot J."/>
            <person name="Rosling A."/>
        </authorList>
    </citation>
    <scope>NUCLEOTIDE SEQUENCE</scope>
    <source>
        <strain evidence="2">MA453B</strain>
    </source>
</reference>
<feature type="compositionally biased region" description="Basic and acidic residues" evidence="1">
    <location>
        <begin position="466"/>
        <end position="490"/>
    </location>
</feature>
<proteinExistence type="predicted"/>
<dbReference type="Proteomes" id="UP000789405">
    <property type="component" value="Unassembled WGS sequence"/>
</dbReference>
<dbReference type="OrthoDB" id="2416887at2759"/>
<organism evidence="2 3">
    <name type="scientific">Dentiscutata erythropus</name>
    <dbReference type="NCBI Taxonomy" id="1348616"/>
    <lineage>
        <taxon>Eukaryota</taxon>
        <taxon>Fungi</taxon>
        <taxon>Fungi incertae sedis</taxon>
        <taxon>Mucoromycota</taxon>
        <taxon>Glomeromycotina</taxon>
        <taxon>Glomeromycetes</taxon>
        <taxon>Diversisporales</taxon>
        <taxon>Gigasporaceae</taxon>
        <taxon>Dentiscutata</taxon>
    </lineage>
</organism>
<feature type="region of interest" description="Disordered" evidence="1">
    <location>
        <begin position="459"/>
        <end position="524"/>
    </location>
</feature>
<name>A0A9N9F6X7_9GLOM</name>
<keyword evidence="3" id="KW-1185">Reference proteome</keyword>